<keyword evidence="4 8" id="KW-1133">Transmembrane helix</keyword>
<comment type="subcellular location">
    <subcellularLocation>
        <location evidence="1">Membrane</location>
        <topology evidence="1">Single-pass type I membrane protein</topology>
    </subcellularLocation>
</comment>
<evidence type="ECO:0000256" key="5">
    <source>
        <dbReference type="ARBA" id="ARBA00023136"/>
    </source>
</evidence>
<organism evidence="9 10">
    <name type="scientific">Quercus suber</name>
    <name type="common">Cork oak</name>
    <dbReference type="NCBI Taxonomy" id="58331"/>
    <lineage>
        <taxon>Eukaryota</taxon>
        <taxon>Viridiplantae</taxon>
        <taxon>Streptophyta</taxon>
        <taxon>Embryophyta</taxon>
        <taxon>Tracheophyta</taxon>
        <taxon>Spermatophyta</taxon>
        <taxon>Magnoliopsida</taxon>
        <taxon>eudicotyledons</taxon>
        <taxon>Gunneridae</taxon>
        <taxon>Pentapetalae</taxon>
        <taxon>rosids</taxon>
        <taxon>fabids</taxon>
        <taxon>Fagales</taxon>
        <taxon>Fagaceae</taxon>
        <taxon>Quercus</taxon>
    </lineage>
</organism>
<dbReference type="EMBL" id="PKMF04000699">
    <property type="protein sequence ID" value="KAK7821532.1"/>
    <property type="molecule type" value="Genomic_DNA"/>
</dbReference>
<gene>
    <name evidence="9" type="primary">RLP20</name>
    <name evidence="9" type="ORF">CFP56_037593</name>
</gene>
<evidence type="ECO:0000256" key="7">
    <source>
        <dbReference type="ARBA" id="ARBA00023180"/>
    </source>
</evidence>
<feature type="transmembrane region" description="Helical" evidence="8">
    <location>
        <begin position="107"/>
        <end position="128"/>
    </location>
</feature>
<keyword evidence="6" id="KW-0675">Receptor</keyword>
<dbReference type="GO" id="GO:0016020">
    <property type="term" value="C:membrane"/>
    <property type="evidence" value="ECO:0007669"/>
    <property type="project" value="UniProtKB-SubCell"/>
</dbReference>
<evidence type="ECO:0000313" key="10">
    <source>
        <dbReference type="Proteomes" id="UP000237347"/>
    </source>
</evidence>
<proteinExistence type="predicted"/>
<evidence type="ECO:0000256" key="8">
    <source>
        <dbReference type="SAM" id="Phobius"/>
    </source>
</evidence>
<dbReference type="InterPro" id="IPR032675">
    <property type="entry name" value="LRR_dom_sf"/>
</dbReference>
<evidence type="ECO:0000256" key="2">
    <source>
        <dbReference type="ARBA" id="ARBA00022692"/>
    </source>
</evidence>
<evidence type="ECO:0000256" key="1">
    <source>
        <dbReference type="ARBA" id="ARBA00004479"/>
    </source>
</evidence>
<reference evidence="9 10" key="1">
    <citation type="journal article" date="2018" name="Sci. Data">
        <title>The draft genome sequence of cork oak.</title>
        <authorList>
            <person name="Ramos A.M."/>
            <person name="Usie A."/>
            <person name="Barbosa P."/>
            <person name="Barros P.M."/>
            <person name="Capote T."/>
            <person name="Chaves I."/>
            <person name="Simoes F."/>
            <person name="Abreu I."/>
            <person name="Carrasquinho I."/>
            <person name="Faro C."/>
            <person name="Guimaraes J.B."/>
            <person name="Mendonca D."/>
            <person name="Nobrega F."/>
            <person name="Rodrigues L."/>
            <person name="Saibo N.J.M."/>
            <person name="Varela M.C."/>
            <person name="Egas C."/>
            <person name="Matos J."/>
            <person name="Miguel C.M."/>
            <person name="Oliveira M.M."/>
            <person name="Ricardo C.P."/>
            <person name="Goncalves S."/>
        </authorList>
    </citation>
    <scope>NUCLEOTIDE SEQUENCE [LARGE SCALE GENOMIC DNA]</scope>
    <source>
        <strain evidence="10">cv. HL8</strain>
    </source>
</reference>
<keyword evidence="5 8" id="KW-0472">Membrane</keyword>
<dbReference type="SUPFAM" id="SSF52058">
    <property type="entry name" value="L domain-like"/>
    <property type="match status" value="1"/>
</dbReference>
<comment type="caution">
    <text evidence="9">The sequence shown here is derived from an EMBL/GenBank/DDBJ whole genome shotgun (WGS) entry which is preliminary data.</text>
</comment>
<keyword evidence="7" id="KW-0325">Glycoprotein</keyword>
<evidence type="ECO:0000256" key="4">
    <source>
        <dbReference type="ARBA" id="ARBA00022989"/>
    </source>
</evidence>
<keyword evidence="2 8" id="KW-0812">Transmembrane</keyword>
<dbReference type="PANTHER" id="PTHR48063:SF112">
    <property type="entry name" value="RECEPTOR LIKE PROTEIN 30-LIKE"/>
    <property type="match status" value="1"/>
</dbReference>
<protein>
    <submittedName>
        <fullName evidence="9">Receptor-like protein 20</fullName>
    </submittedName>
</protein>
<name>A0AAW0J497_QUESU</name>
<dbReference type="InterPro" id="IPR001611">
    <property type="entry name" value="Leu-rich_rpt"/>
</dbReference>
<evidence type="ECO:0000256" key="3">
    <source>
        <dbReference type="ARBA" id="ARBA00022729"/>
    </source>
</evidence>
<evidence type="ECO:0000256" key="6">
    <source>
        <dbReference type="ARBA" id="ARBA00023170"/>
    </source>
</evidence>
<sequence>MNSTFNSSIPKLQLLILVDCNLTEFPFFLRYQHEMEYLDLQNNKIQGQIPKWIFNMGKETLFDSYLGNTGLCGSPLTKKCKISETSTKPPPISKQGEFSKFPNKLDWVVIMMGYGSGLIIGFVIGHNLTIRKLERFVRV</sequence>
<keyword evidence="3" id="KW-0732">Signal</keyword>
<dbReference type="InterPro" id="IPR046956">
    <property type="entry name" value="RLP23-like"/>
</dbReference>
<dbReference type="Pfam" id="PF00560">
    <property type="entry name" value="LRR_1"/>
    <property type="match status" value="1"/>
</dbReference>
<dbReference type="PANTHER" id="PTHR48063">
    <property type="entry name" value="LRR RECEPTOR-LIKE KINASE"/>
    <property type="match status" value="1"/>
</dbReference>
<dbReference type="Gene3D" id="3.80.10.10">
    <property type="entry name" value="Ribonuclease Inhibitor"/>
    <property type="match status" value="1"/>
</dbReference>
<accession>A0AAW0J497</accession>
<keyword evidence="10" id="KW-1185">Reference proteome</keyword>
<dbReference type="AlphaFoldDB" id="A0AAW0J497"/>
<dbReference type="Proteomes" id="UP000237347">
    <property type="component" value="Unassembled WGS sequence"/>
</dbReference>
<evidence type="ECO:0000313" key="9">
    <source>
        <dbReference type="EMBL" id="KAK7821532.1"/>
    </source>
</evidence>